<evidence type="ECO:0000256" key="1">
    <source>
        <dbReference type="SAM" id="SignalP"/>
    </source>
</evidence>
<protein>
    <submittedName>
        <fullName evidence="2">DUF4309 domain-containing protein</fullName>
    </submittedName>
</protein>
<name>A0A4R9LNG3_9LEPT</name>
<keyword evidence="3" id="KW-1185">Reference proteome</keyword>
<dbReference type="InterPro" id="IPR035940">
    <property type="entry name" value="CAP_sf"/>
</dbReference>
<dbReference type="AlphaFoldDB" id="A0A4R9LNG3"/>
<proteinExistence type="predicted"/>
<keyword evidence="1" id="KW-0732">Signal</keyword>
<dbReference type="Gene3D" id="3.40.33.10">
    <property type="entry name" value="CAP"/>
    <property type="match status" value="1"/>
</dbReference>
<gene>
    <name evidence="2" type="ORF">EHS11_08630</name>
</gene>
<dbReference type="Proteomes" id="UP000298264">
    <property type="component" value="Unassembled WGS sequence"/>
</dbReference>
<accession>A0A4R9LNG3</accession>
<comment type="caution">
    <text evidence="2">The sequence shown here is derived from an EMBL/GenBank/DDBJ whole genome shotgun (WGS) entry which is preliminary data.</text>
</comment>
<dbReference type="OrthoDB" id="322818at2"/>
<evidence type="ECO:0000313" key="2">
    <source>
        <dbReference type="EMBL" id="TGN10359.1"/>
    </source>
</evidence>
<feature type="chain" id="PRO_5020977286" evidence="1">
    <location>
        <begin position="37"/>
        <end position="311"/>
    </location>
</feature>
<reference evidence="2" key="1">
    <citation type="journal article" date="2019" name="PLoS Negl. Trop. Dis.">
        <title>Revisiting the worldwide diversity of Leptospira species in the environment.</title>
        <authorList>
            <person name="Vincent A.T."/>
            <person name="Schiettekatte O."/>
            <person name="Bourhy P."/>
            <person name="Veyrier F.J."/>
            <person name="Picardeau M."/>
        </authorList>
    </citation>
    <scope>NUCLEOTIDE SEQUENCE [LARGE SCALE GENOMIC DNA]</scope>
    <source>
        <strain evidence="2">201400974</strain>
    </source>
</reference>
<feature type="signal peptide" evidence="1">
    <location>
        <begin position="1"/>
        <end position="36"/>
    </location>
</feature>
<organism evidence="2 3">
    <name type="scientific">Leptospira ilyithenensis</name>
    <dbReference type="NCBI Taxonomy" id="2484901"/>
    <lineage>
        <taxon>Bacteria</taxon>
        <taxon>Pseudomonadati</taxon>
        <taxon>Spirochaetota</taxon>
        <taxon>Spirochaetia</taxon>
        <taxon>Leptospirales</taxon>
        <taxon>Leptospiraceae</taxon>
        <taxon>Leptospira</taxon>
    </lineage>
</organism>
<dbReference type="EMBL" id="RQHV01000043">
    <property type="protein sequence ID" value="TGN10359.1"/>
    <property type="molecule type" value="Genomic_DNA"/>
</dbReference>
<evidence type="ECO:0000313" key="3">
    <source>
        <dbReference type="Proteomes" id="UP000298264"/>
    </source>
</evidence>
<sequence>MRKFFRTNCCIDQVKLNMLRKSFVLLFLAFLLLECAAAKPKPQIDKPKSNIAPSHFVLHGFKIGQNIKNIKNELGEPTKIHKFPNGYIAYIYQMNQYNLVFEANHIRQDIVWAIQISGSGVPAEYHLNGIQLGQDITECMRYFGAPDIRRNATDEITKAEIPDTLYLSYNQKSNFSLEFVKNKLSSIKIEYKQSDSEILEDYPDYNLFLESARGKDYFSLADLTFYDPLFVLSKKEYPVEKSFYSFYKQKEIDFLLDEIGALNDSHLLDSQLRVQGSVSGYVYKFKKDNKNYEFFYVRSFEGWVIYELIVY</sequence>